<dbReference type="Pfam" id="PF01627">
    <property type="entry name" value="Hpt"/>
    <property type="match status" value="1"/>
</dbReference>
<dbReference type="GO" id="GO:0000160">
    <property type="term" value="P:phosphorelay signal transduction system"/>
    <property type="evidence" value="ECO:0007669"/>
    <property type="project" value="UniProtKB-KW"/>
</dbReference>
<evidence type="ECO:0000256" key="1">
    <source>
        <dbReference type="ARBA" id="ARBA00023012"/>
    </source>
</evidence>
<proteinExistence type="predicted"/>
<keyword evidence="1" id="KW-0902">Two-component regulatory system</keyword>
<dbReference type="Gene3D" id="1.20.120.160">
    <property type="entry name" value="HPT domain"/>
    <property type="match status" value="1"/>
</dbReference>
<dbReference type="RefSeq" id="WP_206575785.1">
    <property type="nucleotide sequence ID" value="NZ_JAFKCV010000023.1"/>
</dbReference>
<accession>A0A939DRJ1</accession>
<reference evidence="3" key="1">
    <citation type="submission" date="2021-03" db="EMBL/GenBank/DDBJ databases">
        <title>novel species isolated from a fishpond in China.</title>
        <authorList>
            <person name="Lu H."/>
            <person name="Cai Z."/>
        </authorList>
    </citation>
    <scope>NUCLEOTIDE SEQUENCE</scope>
    <source>
        <strain evidence="3">JCM 30855</strain>
    </source>
</reference>
<dbReference type="GO" id="GO:0004672">
    <property type="term" value="F:protein kinase activity"/>
    <property type="evidence" value="ECO:0007669"/>
    <property type="project" value="UniProtKB-ARBA"/>
</dbReference>
<dbReference type="Proteomes" id="UP000664654">
    <property type="component" value="Unassembled WGS sequence"/>
</dbReference>
<sequence length="114" mass="13429">MYDHNLAVFDPDILISFYQGMSAEMLVESLQIYLQEGAMLQETIMMDFDLGKDVQRGFHSLKTTSKMVGAMRIHDICRNYELQTQREERLRLISEFEMEWESAEEAIQAWIDAR</sequence>
<evidence type="ECO:0000259" key="2">
    <source>
        <dbReference type="Pfam" id="PF01627"/>
    </source>
</evidence>
<comment type="caution">
    <text evidence="3">The sequence shown here is derived from an EMBL/GenBank/DDBJ whole genome shotgun (WGS) entry which is preliminary data.</text>
</comment>
<dbReference type="EMBL" id="JAFKCV010000023">
    <property type="protein sequence ID" value="MBN7827674.1"/>
    <property type="molecule type" value="Genomic_DNA"/>
</dbReference>
<evidence type="ECO:0000313" key="4">
    <source>
        <dbReference type="Proteomes" id="UP000664654"/>
    </source>
</evidence>
<dbReference type="InterPro" id="IPR036641">
    <property type="entry name" value="HPT_dom_sf"/>
</dbReference>
<keyword evidence="4" id="KW-1185">Reference proteome</keyword>
<dbReference type="InterPro" id="IPR008207">
    <property type="entry name" value="Sig_transdc_His_kin_Hpt_dom"/>
</dbReference>
<gene>
    <name evidence="3" type="ORF">J0A66_20755</name>
</gene>
<feature type="domain" description="HPt" evidence="2">
    <location>
        <begin position="29"/>
        <end position="106"/>
    </location>
</feature>
<dbReference type="SUPFAM" id="SSF47226">
    <property type="entry name" value="Histidine-containing phosphotransfer domain, HPT domain"/>
    <property type="match status" value="1"/>
</dbReference>
<protein>
    <submittedName>
        <fullName evidence="3">Hpt domain-containing protein</fullName>
    </submittedName>
</protein>
<organism evidence="3 4">
    <name type="scientific">Bowmanella dokdonensis</name>
    <dbReference type="NCBI Taxonomy" id="751969"/>
    <lineage>
        <taxon>Bacteria</taxon>
        <taxon>Pseudomonadati</taxon>
        <taxon>Pseudomonadota</taxon>
        <taxon>Gammaproteobacteria</taxon>
        <taxon>Alteromonadales</taxon>
        <taxon>Alteromonadaceae</taxon>
        <taxon>Bowmanella</taxon>
    </lineage>
</organism>
<name>A0A939DRJ1_9ALTE</name>
<evidence type="ECO:0000313" key="3">
    <source>
        <dbReference type="EMBL" id="MBN7827674.1"/>
    </source>
</evidence>
<dbReference type="AlphaFoldDB" id="A0A939DRJ1"/>